<dbReference type="EMBL" id="JBHRYJ010000006">
    <property type="protein sequence ID" value="MFC3678008.1"/>
    <property type="molecule type" value="Genomic_DNA"/>
</dbReference>
<dbReference type="SUPFAM" id="SSF51735">
    <property type="entry name" value="NAD(P)-binding Rossmann-fold domains"/>
    <property type="match status" value="1"/>
</dbReference>
<dbReference type="InterPro" id="IPR006140">
    <property type="entry name" value="D-isomer_DH_NAD-bd"/>
</dbReference>
<feature type="domain" description="D-isomer specific 2-hydroxyacid dehydrogenase NAD-binding" evidence="3">
    <location>
        <begin position="103"/>
        <end position="274"/>
    </location>
</feature>
<proteinExistence type="predicted"/>
<dbReference type="RefSeq" id="WP_379729640.1">
    <property type="nucleotide sequence ID" value="NZ_JBHRYJ010000006.1"/>
</dbReference>
<accession>A0ABV7VM05</accession>
<dbReference type="Pfam" id="PF02826">
    <property type="entry name" value="2-Hacid_dh_C"/>
    <property type="match status" value="1"/>
</dbReference>
<sequence length="311" mass="33566">MRCAIVSRSLDLRAYYGAALDRVADRIESIMHPATPSGEDVQMALAWHPPADAFDHYPNLRAVCTIGAGADNVLACPSLRPDIHVVRVVDPAQARLMCGFVLWHVIWHQRQFATYLANQQAQVWKRLRQRRPQDVPVGLLGYGEIGRQVATELAGLGFPVAVWSRTPKAVPTPLRSYHGTDGLFAMLAETEVLVNLLPLTAATRGLLNADVFGAMRKGGYLVQVGRGEHLVEADLLAALDSGQLSGASLDVFATEPLPHGHVFWSHPKIVATPHDACDVSIEAVADTLLATAAAISAGQRPPAAVDRTQGY</sequence>
<dbReference type="Gene3D" id="3.40.50.720">
    <property type="entry name" value="NAD(P)-binding Rossmann-like Domain"/>
    <property type="match status" value="2"/>
</dbReference>
<evidence type="ECO:0000259" key="3">
    <source>
        <dbReference type="Pfam" id="PF02826"/>
    </source>
</evidence>
<evidence type="ECO:0000313" key="4">
    <source>
        <dbReference type="EMBL" id="MFC3678008.1"/>
    </source>
</evidence>
<comment type="caution">
    <text evidence="4">The sequence shown here is derived from an EMBL/GenBank/DDBJ whole genome shotgun (WGS) entry which is preliminary data.</text>
</comment>
<keyword evidence="5" id="KW-1185">Reference proteome</keyword>
<dbReference type="PANTHER" id="PTHR43333:SF1">
    <property type="entry name" value="D-ISOMER SPECIFIC 2-HYDROXYACID DEHYDROGENASE NAD-BINDING DOMAIN-CONTAINING PROTEIN"/>
    <property type="match status" value="1"/>
</dbReference>
<evidence type="ECO:0000313" key="5">
    <source>
        <dbReference type="Proteomes" id="UP001595711"/>
    </source>
</evidence>
<keyword evidence="2" id="KW-0520">NAD</keyword>
<dbReference type="InterPro" id="IPR036291">
    <property type="entry name" value="NAD(P)-bd_dom_sf"/>
</dbReference>
<dbReference type="Proteomes" id="UP001595711">
    <property type="component" value="Unassembled WGS sequence"/>
</dbReference>
<dbReference type="CDD" id="cd12164">
    <property type="entry name" value="GDH_like_2"/>
    <property type="match status" value="1"/>
</dbReference>
<keyword evidence="1" id="KW-0560">Oxidoreductase</keyword>
<gene>
    <name evidence="4" type="ORF">ACFOOQ_20815</name>
</gene>
<protein>
    <submittedName>
        <fullName evidence="4">2-hydroxyacid dehydrogenase</fullName>
    </submittedName>
</protein>
<name>A0ABV7VM05_9PROT</name>
<organism evidence="4 5">
    <name type="scientific">Ferrovibrio xuzhouensis</name>
    <dbReference type="NCBI Taxonomy" id="1576914"/>
    <lineage>
        <taxon>Bacteria</taxon>
        <taxon>Pseudomonadati</taxon>
        <taxon>Pseudomonadota</taxon>
        <taxon>Alphaproteobacteria</taxon>
        <taxon>Rhodospirillales</taxon>
        <taxon>Rhodospirillaceae</taxon>
        <taxon>Ferrovibrio</taxon>
    </lineage>
</organism>
<reference evidence="5" key="1">
    <citation type="journal article" date="2019" name="Int. J. Syst. Evol. Microbiol.">
        <title>The Global Catalogue of Microorganisms (GCM) 10K type strain sequencing project: providing services to taxonomists for standard genome sequencing and annotation.</title>
        <authorList>
            <consortium name="The Broad Institute Genomics Platform"/>
            <consortium name="The Broad Institute Genome Sequencing Center for Infectious Disease"/>
            <person name="Wu L."/>
            <person name="Ma J."/>
        </authorList>
    </citation>
    <scope>NUCLEOTIDE SEQUENCE [LARGE SCALE GENOMIC DNA]</scope>
    <source>
        <strain evidence="5">KCTC 42182</strain>
    </source>
</reference>
<evidence type="ECO:0000256" key="1">
    <source>
        <dbReference type="ARBA" id="ARBA00023002"/>
    </source>
</evidence>
<evidence type="ECO:0000256" key="2">
    <source>
        <dbReference type="ARBA" id="ARBA00023027"/>
    </source>
</evidence>
<dbReference type="PANTHER" id="PTHR43333">
    <property type="entry name" value="2-HACID_DH_C DOMAIN-CONTAINING PROTEIN"/>
    <property type="match status" value="1"/>
</dbReference>